<dbReference type="OrthoDB" id="9803667at2"/>
<dbReference type="EC" id="2.7.7.2" evidence="15"/>
<comment type="similarity">
    <text evidence="15">Belongs to the ribF family.</text>
</comment>
<evidence type="ECO:0000313" key="17">
    <source>
        <dbReference type="EMBL" id="QCI25372.1"/>
    </source>
</evidence>
<dbReference type="PANTHER" id="PTHR22749:SF6">
    <property type="entry name" value="RIBOFLAVIN KINASE"/>
    <property type="match status" value="1"/>
</dbReference>
<dbReference type="Gene3D" id="3.40.50.620">
    <property type="entry name" value="HUPs"/>
    <property type="match status" value="1"/>
</dbReference>
<evidence type="ECO:0000256" key="1">
    <source>
        <dbReference type="ARBA" id="ARBA00002121"/>
    </source>
</evidence>
<name>A0A4D6Y813_9GAMM</name>
<dbReference type="UniPathway" id="UPA00276">
    <property type="reaction ID" value="UER00406"/>
</dbReference>
<dbReference type="SUPFAM" id="SSF82114">
    <property type="entry name" value="Riboflavin kinase-like"/>
    <property type="match status" value="1"/>
</dbReference>
<evidence type="ECO:0000259" key="16">
    <source>
        <dbReference type="SMART" id="SM00904"/>
    </source>
</evidence>
<dbReference type="RefSeq" id="WP_158338119.1">
    <property type="nucleotide sequence ID" value="NZ_CP034855.1"/>
</dbReference>
<dbReference type="GO" id="GO:0008531">
    <property type="term" value="F:riboflavin kinase activity"/>
    <property type="evidence" value="ECO:0007669"/>
    <property type="project" value="UniProtKB-UniRule"/>
</dbReference>
<dbReference type="Pfam" id="PF06574">
    <property type="entry name" value="FAD_syn"/>
    <property type="match status" value="1"/>
</dbReference>
<keyword evidence="9 15" id="KW-0418">Kinase</keyword>
<organism evidence="17 18">
    <name type="scientific">Buchnera aphidicola</name>
    <name type="common">Sitobion avenae</name>
    <dbReference type="NCBI Taxonomy" id="571428"/>
    <lineage>
        <taxon>Bacteria</taxon>
        <taxon>Pseudomonadati</taxon>
        <taxon>Pseudomonadota</taxon>
        <taxon>Gammaproteobacteria</taxon>
        <taxon>Enterobacterales</taxon>
        <taxon>Erwiniaceae</taxon>
        <taxon>Buchnera</taxon>
    </lineage>
</organism>
<comment type="pathway">
    <text evidence="3 15">Cofactor biosynthesis; FMN biosynthesis; FMN from riboflavin (ATP route): step 1/1.</text>
</comment>
<dbReference type="InterPro" id="IPR002606">
    <property type="entry name" value="Riboflavin_kinase_bac"/>
</dbReference>
<dbReference type="PIRSF" id="PIRSF004491">
    <property type="entry name" value="FAD_Synth"/>
    <property type="match status" value="1"/>
</dbReference>
<accession>A0A4D6Y813</accession>
<evidence type="ECO:0000256" key="11">
    <source>
        <dbReference type="ARBA" id="ARBA00022840"/>
    </source>
</evidence>
<keyword evidence="5 15" id="KW-0288">FMN</keyword>
<dbReference type="InterPro" id="IPR023468">
    <property type="entry name" value="Riboflavin_kinase"/>
</dbReference>
<dbReference type="GO" id="GO:0009231">
    <property type="term" value="P:riboflavin biosynthetic process"/>
    <property type="evidence" value="ECO:0007669"/>
    <property type="project" value="InterPro"/>
</dbReference>
<comment type="catalytic activity">
    <reaction evidence="13 15">
        <text>riboflavin + ATP = FMN + ADP + H(+)</text>
        <dbReference type="Rhea" id="RHEA:14357"/>
        <dbReference type="ChEBI" id="CHEBI:15378"/>
        <dbReference type="ChEBI" id="CHEBI:30616"/>
        <dbReference type="ChEBI" id="CHEBI:57986"/>
        <dbReference type="ChEBI" id="CHEBI:58210"/>
        <dbReference type="ChEBI" id="CHEBI:456216"/>
        <dbReference type="EC" id="2.7.1.26"/>
    </reaction>
</comment>
<dbReference type="NCBIfam" id="NF004162">
    <property type="entry name" value="PRK05627.1-5"/>
    <property type="match status" value="1"/>
</dbReference>
<dbReference type="EC" id="2.7.1.26" evidence="15"/>
<evidence type="ECO:0000313" key="18">
    <source>
        <dbReference type="Proteomes" id="UP000298585"/>
    </source>
</evidence>
<dbReference type="InterPro" id="IPR023465">
    <property type="entry name" value="Riboflavin_kinase_dom_sf"/>
</dbReference>
<keyword evidence="4 15" id="KW-0285">Flavoprotein</keyword>
<dbReference type="NCBIfam" id="TIGR00083">
    <property type="entry name" value="ribF"/>
    <property type="match status" value="1"/>
</dbReference>
<dbReference type="InterPro" id="IPR015864">
    <property type="entry name" value="FAD_synthase"/>
</dbReference>
<dbReference type="PANTHER" id="PTHR22749">
    <property type="entry name" value="RIBOFLAVIN KINASE/FMN ADENYLYLTRANSFERASE"/>
    <property type="match status" value="1"/>
</dbReference>
<dbReference type="GO" id="GO:0003919">
    <property type="term" value="F:FMN adenylyltransferase activity"/>
    <property type="evidence" value="ECO:0007669"/>
    <property type="project" value="UniProtKB-UniRule"/>
</dbReference>
<evidence type="ECO:0000256" key="5">
    <source>
        <dbReference type="ARBA" id="ARBA00022643"/>
    </source>
</evidence>
<keyword evidence="6 15" id="KW-0808">Transferase</keyword>
<dbReference type="SUPFAM" id="SSF52374">
    <property type="entry name" value="Nucleotidylyl transferase"/>
    <property type="match status" value="1"/>
</dbReference>
<feature type="domain" description="Riboflavin kinase" evidence="16">
    <location>
        <begin position="183"/>
        <end position="309"/>
    </location>
</feature>
<dbReference type="InterPro" id="IPR015865">
    <property type="entry name" value="Riboflavin_kinase_bac/euk"/>
</dbReference>
<dbReference type="GO" id="GO:0009398">
    <property type="term" value="P:FMN biosynthetic process"/>
    <property type="evidence" value="ECO:0007669"/>
    <property type="project" value="UniProtKB-UniRule"/>
</dbReference>
<comment type="pathway">
    <text evidence="2 15">Cofactor biosynthesis; FAD biosynthesis; FAD from FMN: step 1/1.</text>
</comment>
<dbReference type="NCBIfam" id="NF004163">
    <property type="entry name" value="PRK05627.1-6"/>
    <property type="match status" value="1"/>
</dbReference>
<evidence type="ECO:0000256" key="8">
    <source>
        <dbReference type="ARBA" id="ARBA00022741"/>
    </source>
</evidence>
<keyword evidence="10 15" id="KW-0274">FAD</keyword>
<evidence type="ECO:0000256" key="4">
    <source>
        <dbReference type="ARBA" id="ARBA00022630"/>
    </source>
</evidence>
<dbReference type="CDD" id="cd02064">
    <property type="entry name" value="FAD_synthetase_N"/>
    <property type="match status" value="1"/>
</dbReference>
<dbReference type="UniPathway" id="UPA00277">
    <property type="reaction ID" value="UER00407"/>
</dbReference>
<dbReference type="Proteomes" id="UP000298585">
    <property type="component" value="Chromosome"/>
</dbReference>
<evidence type="ECO:0000256" key="13">
    <source>
        <dbReference type="ARBA" id="ARBA00047880"/>
    </source>
</evidence>
<evidence type="ECO:0000256" key="10">
    <source>
        <dbReference type="ARBA" id="ARBA00022827"/>
    </source>
</evidence>
<dbReference type="GO" id="GO:0005524">
    <property type="term" value="F:ATP binding"/>
    <property type="evidence" value="ECO:0007669"/>
    <property type="project" value="UniProtKB-UniRule"/>
</dbReference>
<dbReference type="Pfam" id="PF01687">
    <property type="entry name" value="Flavokinase"/>
    <property type="match status" value="1"/>
</dbReference>
<dbReference type="GO" id="GO:0006747">
    <property type="term" value="P:FAD biosynthetic process"/>
    <property type="evidence" value="ECO:0007669"/>
    <property type="project" value="UniProtKB-UniRule"/>
</dbReference>
<evidence type="ECO:0000256" key="7">
    <source>
        <dbReference type="ARBA" id="ARBA00022695"/>
    </source>
</evidence>
<comment type="catalytic activity">
    <reaction evidence="14 15">
        <text>FMN + ATP + H(+) = FAD + diphosphate</text>
        <dbReference type="Rhea" id="RHEA:17237"/>
        <dbReference type="ChEBI" id="CHEBI:15378"/>
        <dbReference type="ChEBI" id="CHEBI:30616"/>
        <dbReference type="ChEBI" id="CHEBI:33019"/>
        <dbReference type="ChEBI" id="CHEBI:57692"/>
        <dbReference type="ChEBI" id="CHEBI:58210"/>
        <dbReference type="EC" id="2.7.7.2"/>
    </reaction>
</comment>
<reference evidence="17 18" key="2">
    <citation type="submission" date="2019-05" db="EMBL/GenBank/DDBJ databases">
        <title>Genome evolution of the obligate endosymbiont Buchnera aphidicola.</title>
        <authorList>
            <person name="Moran N.A."/>
        </authorList>
    </citation>
    <scope>NUCLEOTIDE SEQUENCE [LARGE SCALE GENOMIC DNA]</scope>
    <source>
        <strain evidence="17 18">Sav</strain>
    </source>
</reference>
<dbReference type="EMBL" id="CP034855">
    <property type="protein sequence ID" value="QCI25372.1"/>
    <property type="molecule type" value="Genomic_DNA"/>
</dbReference>
<comment type="function">
    <text evidence="1">Catalyzes the phosphorylation of riboflavin to FMN followed by the adenylation of FMN to FAD.</text>
</comment>
<dbReference type="InterPro" id="IPR014729">
    <property type="entry name" value="Rossmann-like_a/b/a_fold"/>
</dbReference>
<evidence type="ECO:0000256" key="3">
    <source>
        <dbReference type="ARBA" id="ARBA00005201"/>
    </source>
</evidence>
<evidence type="ECO:0000256" key="14">
    <source>
        <dbReference type="ARBA" id="ARBA00049494"/>
    </source>
</evidence>
<protein>
    <recommendedName>
        <fullName evidence="15">Riboflavin biosynthesis protein</fullName>
    </recommendedName>
    <domain>
        <recommendedName>
            <fullName evidence="15">Riboflavin kinase</fullName>
            <ecNumber evidence="15">2.7.1.26</ecNumber>
        </recommendedName>
        <alternativeName>
            <fullName evidence="15">Flavokinase</fullName>
        </alternativeName>
    </domain>
    <domain>
        <recommendedName>
            <fullName evidence="15">FMN adenylyltransferase</fullName>
            <ecNumber evidence="15">2.7.7.2</ecNumber>
        </recommendedName>
        <alternativeName>
            <fullName evidence="15">FAD pyrophosphorylase</fullName>
        </alternativeName>
        <alternativeName>
            <fullName evidence="15">FAD synthase</fullName>
        </alternativeName>
    </domain>
</protein>
<gene>
    <name evidence="17" type="ORF">D9V77_00740</name>
</gene>
<keyword evidence="7 15" id="KW-0548">Nucleotidyltransferase</keyword>
<sequence>MKIVRGIHNIKEINSHSVITIGNFDGIHLGHQELFLNTYQIGQKYKLSTVIILFEPQPLEFLKKNNAPVRITKFREKVKRIAFYNFDKIICIRFNKSFQSLNAEDFIINILINKLHLKFIVLGDDFRFGFQRNGNIDLLKKLGNKYQFQVIKIKPLYKNNTKISSTNIRKALSENNIKLASLFLGRRFSISGKVIHGNAIGKTINYPTANIRLNKNFLLTNGVYAVRIKYDLNKHAIGISNIGIRPSILNTQKNKLLEVYLFNLELDLYGKYIEVFIYKKIRNEKFFVSIKELKKQIFKDVLKVKKYFKIHKS</sequence>
<evidence type="ECO:0000256" key="2">
    <source>
        <dbReference type="ARBA" id="ARBA00004726"/>
    </source>
</evidence>
<reference evidence="17 18" key="1">
    <citation type="submission" date="2018-12" db="EMBL/GenBank/DDBJ databases">
        <authorList>
            <person name="Chong R.A."/>
        </authorList>
    </citation>
    <scope>NUCLEOTIDE SEQUENCE [LARGE SCALE GENOMIC DNA]</scope>
    <source>
        <strain evidence="17 18">Sav</strain>
    </source>
</reference>
<evidence type="ECO:0000256" key="6">
    <source>
        <dbReference type="ARBA" id="ARBA00022679"/>
    </source>
</evidence>
<dbReference type="AlphaFoldDB" id="A0A4D6Y813"/>
<evidence type="ECO:0000256" key="9">
    <source>
        <dbReference type="ARBA" id="ARBA00022777"/>
    </source>
</evidence>
<keyword evidence="12" id="KW-0511">Multifunctional enzyme</keyword>
<dbReference type="Gene3D" id="2.40.30.30">
    <property type="entry name" value="Riboflavin kinase-like"/>
    <property type="match status" value="1"/>
</dbReference>
<dbReference type="SMART" id="SM00904">
    <property type="entry name" value="Flavokinase"/>
    <property type="match status" value="1"/>
</dbReference>
<keyword evidence="8 15" id="KW-0547">Nucleotide-binding</keyword>
<keyword evidence="11 15" id="KW-0067">ATP-binding</keyword>
<evidence type="ECO:0000256" key="12">
    <source>
        <dbReference type="ARBA" id="ARBA00023268"/>
    </source>
</evidence>
<proteinExistence type="inferred from homology"/>
<dbReference type="FunFam" id="3.40.50.620:FF:000021">
    <property type="entry name" value="Riboflavin biosynthesis protein"/>
    <property type="match status" value="1"/>
</dbReference>
<evidence type="ECO:0000256" key="15">
    <source>
        <dbReference type="PIRNR" id="PIRNR004491"/>
    </source>
</evidence>